<keyword evidence="1" id="KW-1133">Transmembrane helix</keyword>
<comment type="caution">
    <text evidence="2">The sequence shown here is derived from an EMBL/GenBank/DDBJ whole genome shotgun (WGS) entry which is preliminary data.</text>
</comment>
<gene>
    <name evidence="2" type="ORF">Val02_41670</name>
</gene>
<keyword evidence="3" id="KW-1185">Reference proteome</keyword>
<proteinExistence type="predicted"/>
<evidence type="ECO:0000313" key="3">
    <source>
        <dbReference type="Proteomes" id="UP000619260"/>
    </source>
</evidence>
<name>A0A8J3YLB4_9ACTN</name>
<dbReference type="AlphaFoldDB" id="A0A8J3YLB4"/>
<dbReference type="RefSeq" id="WP_203900786.1">
    <property type="nucleotide sequence ID" value="NZ_BOPF01000014.1"/>
</dbReference>
<protein>
    <submittedName>
        <fullName evidence="2">Uncharacterized protein</fullName>
    </submittedName>
</protein>
<keyword evidence="1" id="KW-0472">Membrane</keyword>
<reference evidence="2" key="1">
    <citation type="submission" date="2021-01" db="EMBL/GenBank/DDBJ databases">
        <title>Whole genome shotgun sequence of Virgisporangium aliadipatigenens NBRC 105644.</title>
        <authorList>
            <person name="Komaki H."/>
            <person name="Tamura T."/>
        </authorList>
    </citation>
    <scope>NUCLEOTIDE SEQUENCE</scope>
    <source>
        <strain evidence="2">NBRC 105644</strain>
    </source>
</reference>
<evidence type="ECO:0000256" key="1">
    <source>
        <dbReference type="SAM" id="Phobius"/>
    </source>
</evidence>
<dbReference type="EMBL" id="BOPF01000014">
    <property type="protein sequence ID" value="GIJ47281.1"/>
    <property type="molecule type" value="Genomic_DNA"/>
</dbReference>
<feature type="transmembrane region" description="Helical" evidence="1">
    <location>
        <begin position="6"/>
        <end position="30"/>
    </location>
</feature>
<keyword evidence="1" id="KW-0812">Transmembrane</keyword>
<sequence>MEALVTGGLCTVFGVVIAAALALVVVSVILNSHRERRRHDALRVWAKHHGWYLREQPPVDWADRLPGRNPRGVSLSVHGTVDGRTVTVAEYSYTTSSTDAHGNSTSETHRFVVTAVRLPTMYPTLSIERRSGLSKLGRAVFGDAATAIGDERFDRMYRIRTVVPVQVHSVLSPALVSEHIAGRVPVWSVQGTELLSYRKGRIEAPEQIPALAAPLVRVAELLQS</sequence>
<dbReference type="Proteomes" id="UP000619260">
    <property type="component" value="Unassembled WGS sequence"/>
</dbReference>
<accession>A0A8J3YLB4</accession>
<evidence type="ECO:0000313" key="2">
    <source>
        <dbReference type="EMBL" id="GIJ47281.1"/>
    </source>
</evidence>
<organism evidence="2 3">
    <name type="scientific">Virgisporangium aliadipatigenens</name>
    <dbReference type="NCBI Taxonomy" id="741659"/>
    <lineage>
        <taxon>Bacteria</taxon>
        <taxon>Bacillati</taxon>
        <taxon>Actinomycetota</taxon>
        <taxon>Actinomycetes</taxon>
        <taxon>Micromonosporales</taxon>
        <taxon>Micromonosporaceae</taxon>
        <taxon>Virgisporangium</taxon>
    </lineage>
</organism>